<organism evidence="2 4">
    <name type="scientific">Athelia psychrophila</name>
    <dbReference type="NCBI Taxonomy" id="1759441"/>
    <lineage>
        <taxon>Eukaryota</taxon>
        <taxon>Fungi</taxon>
        <taxon>Dikarya</taxon>
        <taxon>Basidiomycota</taxon>
        <taxon>Agaricomycotina</taxon>
        <taxon>Agaricomycetes</taxon>
        <taxon>Agaricomycetidae</taxon>
        <taxon>Atheliales</taxon>
        <taxon>Atheliaceae</taxon>
        <taxon>Athelia</taxon>
    </lineage>
</organism>
<accession>A0A165Z2E8</accession>
<feature type="region of interest" description="Disordered" evidence="1">
    <location>
        <begin position="49"/>
        <end position="70"/>
    </location>
</feature>
<sequence>MGYTEGIEDGISKKVVYSTCKARQSKQNELLHLRLSILNFCVMHALAGTPLSNGRAHPEHTFNQHPKRTP</sequence>
<reference evidence="2 4" key="1">
    <citation type="journal article" date="2016" name="Mol. Biol. Evol.">
        <title>Comparative Genomics of Early-Diverging Mushroom-Forming Fungi Provides Insights into the Origins of Lignocellulose Decay Capabilities.</title>
        <authorList>
            <person name="Nagy L.G."/>
            <person name="Riley R."/>
            <person name="Tritt A."/>
            <person name="Adam C."/>
            <person name="Daum C."/>
            <person name="Floudas D."/>
            <person name="Sun H."/>
            <person name="Yadav J.S."/>
            <person name="Pangilinan J."/>
            <person name="Larsson K.H."/>
            <person name="Matsuura K."/>
            <person name="Barry K."/>
            <person name="Labutti K."/>
            <person name="Kuo R."/>
            <person name="Ohm R.A."/>
            <person name="Bhattacharya S.S."/>
            <person name="Shirouzu T."/>
            <person name="Yoshinaga Y."/>
            <person name="Martin F.M."/>
            <person name="Grigoriev I.V."/>
            <person name="Hibbett D.S."/>
        </authorList>
    </citation>
    <scope>NUCLEOTIDE SEQUENCE [LARGE SCALE GENOMIC DNA]</scope>
    <source>
        <strain evidence="2 4">CBS 109695</strain>
    </source>
</reference>
<evidence type="ECO:0000256" key="1">
    <source>
        <dbReference type="SAM" id="MobiDB-lite"/>
    </source>
</evidence>
<evidence type="ECO:0000313" key="4">
    <source>
        <dbReference type="Proteomes" id="UP000076532"/>
    </source>
</evidence>
<evidence type="ECO:0000313" key="3">
    <source>
        <dbReference type="EMBL" id="KZP33488.1"/>
    </source>
</evidence>
<dbReference type="Proteomes" id="UP000076532">
    <property type="component" value="Unassembled WGS sequence"/>
</dbReference>
<proteinExistence type="predicted"/>
<name>A0A165Z2E8_9AGAM</name>
<dbReference type="EMBL" id="KV417685">
    <property type="protein sequence ID" value="KZP10159.1"/>
    <property type="molecule type" value="Genomic_DNA"/>
</dbReference>
<dbReference type="EMBL" id="KV417482">
    <property type="protein sequence ID" value="KZP33488.1"/>
    <property type="molecule type" value="Genomic_DNA"/>
</dbReference>
<gene>
    <name evidence="3" type="ORF">FIBSPDRAFT_847414</name>
    <name evidence="2" type="ORF">FIBSPDRAFT_872904</name>
</gene>
<keyword evidence="4" id="KW-1185">Reference proteome</keyword>
<evidence type="ECO:0000313" key="2">
    <source>
        <dbReference type="EMBL" id="KZP10159.1"/>
    </source>
</evidence>
<protein>
    <submittedName>
        <fullName evidence="2">Uncharacterized protein</fullName>
    </submittedName>
</protein>
<dbReference type="AlphaFoldDB" id="A0A165Z2E8"/>